<dbReference type="SUPFAM" id="SSF48726">
    <property type="entry name" value="Immunoglobulin"/>
    <property type="match status" value="7"/>
</dbReference>
<dbReference type="GO" id="GO:0009897">
    <property type="term" value="C:external side of plasma membrane"/>
    <property type="evidence" value="ECO:0007669"/>
    <property type="project" value="TreeGrafter"/>
</dbReference>
<evidence type="ECO:0000256" key="3">
    <source>
        <dbReference type="SAM" id="Phobius"/>
    </source>
</evidence>
<evidence type="ECO:0000256" key="1">
    <source>
        <dbReference type="ARBA" id="ARBA00022729"/>
    </source>
</evidence>
<feature type="domain" description="Ig-like" evidence="5">
    <location>
        <begin position="487"/>
        <end position="579"/>
    </location>
</feature>
<dbReference type="GO" id="GO:0007166">
    <property type="term" value="P:cell surface receptor signaling pathway"/>
    <property type="evidence" value="ECO:0007669"/>
    <property type="project" value="TreeGrafter"/>
</dbReference>
<evidence type="ECO:0000313" key="6">
    <source>
        <dbReference type="EMBL" id="KAK7928996.1"/>
    </source>
</evidence>
<dbReference type="PANTHER" id="PTHR11481:SF64">
    <property type="entry name" value="FC RECEPTOR-LIKE PROTEIN 4"/>
    <property type="match status" value="1"/>
</dbReference>
<evidence type="ECO:0000313" key="7">
    <source>
        <dbReference type="Proteomes" id="UP001460270"/>
    </source>
</evidence>
<dbReference type="Pfam" id="PF07679">
    <property type="entry name" value="I-set"/>
    <property type="match status" value="1"/>
</dbReference>
<dbReference type="InterPro" id="IPR003599">
    <property type="entry name" value="Ig_sub"/>
</dbReference>
<feature type="domain" description="Ig-like" evidence="5">
    <location>
        <begin position="115"/>
        <end position="193"/>
    </location>
</feature>
<dbReference type="InterPro" id="IPR036179">
    <property type="entry name" value="Ig-like_dom_sf"/>
</dbReference>
<feature type="transmembrane region" description="Helical" evidence="3">
    <location>
        <begin position="678"/>
        <end position="701"/>
    </location>
</feature>
<gene>
    <name evidence="6" type="ORF">WMY93_005391</name>
</gene>
<dbReference type="SMART" id="SM00408">
    <property type="entry name" value="IGc2"/>
    <property type="match status" value="5"/>
</dbReference>
<feature type="signal peptide" evidence="4">
    <location>
        <begin position="1"/>
        <end position="24"/>
    </location>
</feature>
<reference evidence="7" key="1">
    <citation type="submission" date="2024-04" db="EMBL/GenBank/DDBJ databases">
        <title>Salinicola lusitanus LLJ914,a marine bacterium isolated from the Okinawa Trough.</title>
        <authorList>
            <person name="Li J."/>
        </authorList>
    </citation>
    <scope>NUCLEOTIDE SEQUENCE [LARGE SCALE GENOMIC DNA]</scope>
</reference>
<dbReference type="SMART" id="SM00409">
    <property type="entry name" value="IG"/>
    <property type="match status" value="7"/>
</dbReference>
<dbReference type="GO" id="GO:0006955">
    <property type="term" value="P:immune response"/>
    <property type="evidence" value="ECO:0007669"/>
    <property type="project" value="TreeGrafter"/>
</dbReference>
<evidence type="ECO:0000256" key="2">
    <source>
        <dbReference type="ARBA" id="ARBA00023157"/>
    </source>
</evidence>
<keyword evidence="1 4" id="KW-0732">Signal</keyword>
<feature type="domain" description="Ig-like" evidence="5">
    <location>
        <begin position="585"/>
        <end position="666"/>
    </location>
</feature>
<accession>A0AAW0PLD0</accession>
<dbReference type="AlphaFoldDB" id="A0AAW0PLD0"/>
<dbReference type="Gene3D" id="2.60.40.10">
    <property type="entry name" value="Immunoglobulins"/>
    <property type="match status" value="7"/>
</dbReference>
<dbReference type="InterPro" id="IPR003598">
    <property type="entry name" value="Ig_sub2"/>
</dbReference>
<dbReference type="EMBL" id="JBBPFD010000004">
    <property type="protein sequence ID" value="KAK7928996.1"/>
    <property type="molecule type" value="Genomic_DNA"/>
</dbReference>
<dbReference type="PANTHER" id="PTHR11481">
    <property type="entry name" value="IMMUNOGLOBULIN FC RECEPTOR"/>
    <property type="match status" value="1"/>
</dbReference>
<evidence type="ECO:0000259" key="5">
    <source>
        <dbReference type="PROSITE" id="PS50835"/>
    </source>
</evidence>
<evidence type="ECO:0000256" key="4">
    <source>
        <dbReference type="SAM" id="SignalP"/>
    </source>
</evidence>
<feature type="domain" description="Ig-like" evidence="5">
    <location>
        <begin position="421"/>
        <end position="478"/>
    </location>
</feature>
<dbReference type="Proteomes" id="UP001460270">
    <property type="component" value="Unassembled WGS sequence"/>
</dbReference>
<dbReference type="InterPro" id="IPR013098">
    <property type="entry name" value="Ig_I-set"/>
</dbReference>
<name>A0AAW0PLD0_9GOBI</name>
<dbReference type="InterPro" id="IPR007110">
    <property type="entry name" value="Ig-like_dom"/>
</dbReference>
<dbReference type="InterPro" id="IPR050488">
    <property type="entry name" value="Ig_Fc_receptor"/>
</dbReference>
<feature type="domain" description="Ig-like" evidence="5">
    <location>
        <begin position="199"/>
        <end position="280"/>
    </location>
</feature>
<keyword evidence="3" id="KW-1133">Transmembrane helix</keyword>
<keyword evidence="3" id="KW-0472">Membrane</keyword>
<feature type="chain" id="PRO_5043732326" description="Ig-like domain-containing protein" evidence="4">
    <location>
        <begin position="25"/>
        <end position="788"/>
    </location>
</feature>
<comment type="caution">
    <text evidence="6">The sequence shown here is derived from an EMBL/GenBank/DDBJ whole genome shotgun (WGS) entry which is preliminary data.</text>
</comment>
<feature type="domain" description="Ig-like" evidence="5">
    <location>
        <begin position="338"/>
        <end position="417"/>
    </location>
</feature>
<dbReference type="Pfam" id="PF13927">
    <property type="entry name" value="Ig_3"/>
    <property type="match status" value="2"/>
</dbReference>
<dbReference type="Pfam" id="PF13895">
    <property type="entry name" value="Ig_2"/>
    <property type="match status" value="3"/>
</dbReference>
<protein>
    <recommendedName>
        <fullName evidence="5">Ig-like domain-containing protein</fullName>
    </recommendedName>
</protein>
<keyword evidence="2" id="KW-1015">Disulfide bond</keyword>
<sequence length="788" mass="86993">MGASLLWTLSYILFSVVVCKQATGDNVTLSVPSHTVYLEDTVTLYCSGHDGKHVQFYKDGSPAQLDSQHVLEQGQYYAYLAIYSASQSDDGLYSCGTNNETQSAQKLLTATASSRRVEVTVSNTDSPAGGSVTLSCDVHDWNGKLKWYRAAGPFSPKENIDKYEKTVSVSQRGVYYCRGVNGPAATKQSTSVTVVDTVPTVRVSESEVFVGERVSLRCEVEGGADTDWTYHWRKNRLNLCPTSREYTVWSVSESDRGEYSCRAQRGPHITTVWSTSSSVSVQSESVISLDFRKKQVNVDVTNIEVELIEEEKTGDKQDRTKDRTLGNTCGDGNWVRKASVTLQTPVRPVYQGDSVTLLCSGPAQRHLHFYKDGSQLQLKRTTSDQLTISGVSKSDEGQYSCGINEKVQSDTWRLTVTERHRRVTVTPLSSAVSAVGSVILSCNIEGFTEGYRWFRGESSLSKTSQWISVSRGGEYSCRGQDQFILTPQSLTVTVIETVSVTPNGPEVFVGERVSLRCEVEGGADTDWTYHWRKNRLNLRPTSREYTVWSVSESDRGEYSCRAQRGPHITTVWSTSSSVSVLLNKPQVTVTGASQLLKGDSVQLFCSVSPSSSGWKYDWSRNEQLFKESSSEAQVTVSEAGEYQCRAHRGEPPYFTELSHKLSLTVTGEAKGDVSSFPVMWVVGPVCAVVLLILLLLLWSYIKTKGKSSSSENGEAGESQDNQQQLYSSLLHGREAKKLTDTFTSAHTKPPISHEASRAALLCCLLTLTALTCHVLLSSSFRRSTPPRT</sequence>
<dbReference type="GO" id="GO:0004888">
    <property type="term" value="F:transmembrane signaling receptor activity"/>
    <property type="evidence" value="ECO:0007669"/>
    <property type="project" value="TreeGrafter"/>
</dbReference>
<organism evidence="6 7">
    <name type="scientific">Mugilogobius chulae</name>
    <name type="common">yellowstripe goby</name>
    <dbReference type="NCBI Taxonomy" id="88201"/>
    <lineage>
        <taxon>Eukaryota</taxon>
        <taxon>Metazoa</taxon>
        <taxon>Chordata</taxon>
        <taxon>Craniata</taxon>
        <taxon>Vertebrata</taxon>
        <taxon>Euteleostomi</taxon>
        <taxon>Actinopterygii</taxon>
        <taxon>Neopterygii</taxon>
        <taxon>Teleostei</taxon>
        <taxon>Neoteleostei</taxon>
        <taxon>Acanthomorphata</taxon>
        <taxon>Gobiaria</taxon>
        <taxon>Gobiiformes</taxon>
        <taxon>Gobioidei</taxon>
        <taxon>Gobiidae</taxon>
        <taxon>Gobionellinae</taxon>
        <taxon>Mugilogobius</taxon>
    </lineage>
</organism>
<proteinExistence type="predicted"/>
<keyword evidence="3" id="KW-0812">Transmembrane</keyword>
<keyword evidence="7" id="KW-1185">Reference proteome</keyword>
<dbReference type="InterPro" id="IPR013783">
    <property type="entry name" value="Ig-like_fold"/>
</dbReference>
<dbReference type="PROSITE" id="PS50835">
    <property type="entry name" value="IG_LIKE"/>
    <property type="match status" value="6"/>
</dbReference>